<dbReference type="Pfam" id="PF08282">
    <property type="entry name" value="Hydrolase_3"/>
    <property type="match status" value="1"/>
</dbReference>
<dbReference type="SUPFAM" id="SSF56784">
    <property type="entry name" value="HAD-like"/>
    <property type="match status" value="1"/>
</dbReference>
<dbReference type="PANTHER" id="PTHR10000">
    <property type="entry name" value="PHOSPHOSERINE PHOSPHATASE"/>
    <property type="match status" value="1"/>
</dbReference>
<accession>H5XCA1</accession>
<dbReference type="CDD" id="cd07516">
    <property type="entry name" value="HAD_Pase"/>
    <property type="match status" value="1"/>
</dbReference>
<keyword evidence="1" id="KW-0378">Hydrolase</keyword>
<proteinExistence type="predicted"/>
<dbReference type="STRING" id="882082.SaccyDRAFT_0165"/>
<dbReference type="NCBIfam" id="TIGR00099">
    <property type="entry name" value="Cof-subfamily"/>
    <property type="match status" value="1"/>
</dbReference>
<evidence type="ECO:0000313" key="1">
    <source>
        <dbReference type="EMBL" id="EHR59105.1"/>
    </source>
</evidence>
<dbReference type="EMBL" id="CM001440">
    <property type="protein sequence ID" value="EHR59105.1"/>
    <property type="molecule type" value="Genomic_DNA"/>
</dbReference>
<dbReference type="InterPro" id="IPR036412">
    <property type="entry name" value="HAD-like_sf"/>
</dbReference>
<dbReference type="Proteomes" id="UP000002791">
    <property type="component" value="Chromosome"/>
</dbReference>
<dbReference type="InterPro" id="IPR006379">
    <property type="entry name" value="HAD-SF_hydro_IIB"/>
</dbReference>
<organism evidence="1 2">
    <name type="scientific">Saccharomonospora cyanea NA-134</name>
    <dbReference type="NCBI Taxonomy" id="882082"/>
    <lineage>
        <taxon>Bacteria</taxon>
        <taxon>Bacillati</taxon>
        <taxon>Actinomycetota</taxon>
        <taxon>Actinomycetes</taxon>
        <taxon>Pseudonocardiales</taxon>
        <taxon>Pseudonocardiaceae</taxon>
        <taxon>Saccharomonospora</taxon>
    </lineage>
</organism>
<dbReference type="Gene3D" id="3.30.1240.10">
    <property type="match status" value="1"/>
</dbReference>
<dbReference type="Gene3D" id="3.40.50.1000">
    <property type="entry name" value="HAD superfamily/HAD-like"/>
    <property type="match status" value="1"/>
</dbReference>
<dbReference type="GO" id="GO:0005829">
    <property type="term" value="C:cytosol"/>
    <property type="evidence" value="ECO:0007669"/>
    <property type="project" value="TreeGrafter"/>
</dbReference>
<dbReference type="SFLD" id="SFLDS00003">
    <property type="entry name" value="Haloacid_Dehalogenase"/>
    <property type="match status" value="1"/>
</dbReference>
<dbReference type="PANTHER" id="PTHR10000:SF8">
    <property type="entry name" value="HAD SUPERFAMILY HYDROLASE-LIKE, TYPE 3"/>
    <property type="match status" value="1"/>
</dbReference>
<dbReference type="PROSITE" id="PS01228">
    <property type="entry name" value="COF_1"/>
    <property type="match status" value="1"/>
</dbReference>
<dbReference type="InterPro" id="IPR023214">
    <property type="entry name" value="HAD_sf"/>
</dbReference>
<sequence length="278" mass="29181">MIWETGVVEKPRLIASDVDGTLLTPLEQVAPRTADVVTRAVDDGVPVILVTGRPPRWIPPVAEATGLTGYAVCANGAVLYDIGADHVVDVHGLLEPVQLTDLAEALDHALPGCRLAAERIGTKAQENDLHNFVIESEYHNPWGDGEGFVVPRAEVLGHPAVKLLVSHRKMTSDEMAVAAHSVLGDSVHVTFSSGGGLIEIASPGITKASGLAEVAGRFGVSAEETISFGDMPNDLPMLGWAGHGVAVANAHPAVLEAADEITASNAEHGVAQVLERWF</sequence>
<dbReference type="SFLD" id="SFLDG01140">
    <property type="entry name" value="C2.B:_Phosphomannomutase_and_P"/>
    <property type="match status" value="1"/>
</dbReference>
<dbReference type="GO" id="GO:0000287">
    <property type="term" value="F:magnesium ion binding"/>
    <property type="evidence" value="ECO:0007669"/>
    <property type="project" value="TreeGrafter"/>
</dbReference>
<name>H5XCA1_9PSEU</name>
<dbReference type="GO" id="GO:0016791">
    <property type="term" value="F:phosphatase activity"/>
    <property type="evidence" value="ECO:0007669"/>
    <property type="project" value="TreeGrafter"/>
</dbReference>
<dbReference type="NCBIfam" id="TIGR01484">
    <property type="entry name" value="HAD-SF-IIB"/>
    <property type="match status" value="1"/>
</dbReference>
<dbReference type="HOGENOM" id="CLU_044146_0_0_11"/>
<gene>
    <name evidence="1" type="ORF">SaccyDRAFT_0165</name>
</gene>
<keyword evidence="2" id="KW-1185">Reference proteome</keyword>
<dbReference type="InterPro" id="IPR000150">
    <property type="entry name" value="Cof"/>
</dbReference>
<dbReference type="AlphaFoldDB" id="H5XCA1"/>
<protein>
    <submittedName>
        <fullName evidence="1">HAD-superfamily hydrolase, subfamily IIB</fullName>
    </submittedName>
</protein>
<reference evidence="1 2" key="1">
    <citation type="submission" date="2011-11" db="EMBL/GenBank/DDBJ databases">
        <title>The Noncontiguous Finished sequence of Saccharomonospora cyanea NA-134.</title>
        <authorList>
            <consortium name="US DOE Joint Genome Institute"/>
            <person name="Lucas S."/>
            <person name="Han J."/>
            <person name="Lapidus A."/>
            <person name="Cheng J.-F."/>
            <person name="Goodwin L."/>
            <person name="Pitluck S."/>
            <person name="Peters L."/>
            <person name="Ovchinnikova G."/>
            <person name="Lu M."/>
            <person name="Detter J.C."/>
            <person name="Han C."/>
            <person name="Tapia R."/>
            <person name="Land M."/>
            <person name="Hauser L."/>
            <person name="Kyrpides N."/>
            <person name="Ivanova N."/>
            <person name="Pagani I."/>
            <person name="Brambilla E.-M."/>
            <person name="Klenk H.-P."/>
            <person name="Woyke T."/>
        </authorList>
    </citation>
    <scope>NUCLEOTIDE SEQUENCE [LARGE SCALE GENOMIC DNA]</scope>
    <source>
        <strain evidence="1 2">NA-134</strain>
    </source>
</reference>
<dbReference type="eggNOG" id="COG0561">
    <property type="taxonomic scope" value="Bacteria"/>
</dbReference>
<evidence type="ECO:0000313" key="2">
    <source>
        <dbReference type="Proteomes" id="UP000002791"/>
    </source>
</evidence>